<dbReference type="EMBL" id="JAUQSX010000019">
    <property type="protein sequence ID" value="MDO7849608.1"/>
    <property type="molecule type" value="Genomic_DNA"/>
</dbReference>
<dbReference type="InterPro" id="IPR003567">
    <property type="entry name" value="Cyt_c_biogenesis"/>
</dbReference>
<feature type="region of interest" description="Disordered" evidence="3">
    <location>
        <begin position="845"/>
        <end position="872"/>
    </location>
</feature>
<feature type="transmembrane region" description="Helical" evidence="4">
    <location>
        <begin position="233"/>
        <end position="254"/>
    </location>
</feature>
<dbReference type="Pfam" id="PF01578">
    <property type="entry name" value="Cytochrom_C_asm"/>
    <property type="match status" value="1"/>
</dbReference>
<feature type="transmembrane region" description="Helical" evidence="4">
    <location>
        <begin position="487"/>
        <end position="509"/>
    </location>
</feature>
<feature type="transmembrane region" description="Helical" evidence="4">
    <location>
        <begin position="104"/>
        <end position="122"/>
    </location>
</feature>
<evidence type="ECO:0000313" key="6">
    <source>
        <dbReference type="EMBL" id="MDO7849608.1"/>
    </source>
</evidence>
<feature type="transmembrane region" description="Helical" evidence="4">
    <location>
        <begin position="297"/>
        <end position="316"/>
    </location>
</feature>
<feature type="transmembrane region" description="Helical" evidence="4">
    <location>
        <begin position="49"/>
        <end position="69"/>
    </location>
</feature>
<organism evidence="6 7">
    <name type="scientific">Hymenobacter mellowenesis</name>
    <dbReference type="NCBI Taxonomy" id="3063995"/>
    <lineage>
        <taxon>Bacteria</taxon>
        <taxon>Pseudomonadati</taxon>
        <taxon>Bacteroidota</taxon>
        <taxon>Cytophagia</taxon>
        <taxon>Cytophagales</taxon>
        <taxon>Hymenobacteraceae</taxon>
        <taxon>Hymenobacter</taxon>
    </lineage>
</organism>
<feature type="transmembrane region" description="Helical" evidence="4">
    <location>
        <begin position="459"/>
        <end position="481"/>
    </location>
</feature>
<feature type="transmembrane region" description="Helical" evidence="4">
    <location>
        <begin position="376"/>
        <end position="394"/>
    </location>
</feature>
<feature type="transmembrane region" description="Helical" evidence="4">
    <location>
        <begin position="521"/>
        <end position="539"/>
    </location>
</feature>
<proteinExistence type="inferred from homology"/>
<keyword evidence="4" id="KW-0472">Membrane</keyword>
<name>A0ABT9AIC2_9BACT</name>
<dbReference type="PANTHER" id="PTHR43653:SF1">
    <property type="entry name" value="CYTOCHROME C-TYPE BIOGENESIS PROTEIN CCMF"/>
    <property type="match status" value="1"/>
</dbReference>
<feature type="compositionally biased region" description="Low complexity" evidence="3">
    <location>
        <begin position="846"/>
        <end position="872"/>
    </location>
</feature>
<feature type="transmembrane region" description="Helical" evidence="4">
    <location>
        <begin position="274"/>
        <end position="290"/>
    </location>
</feature>
<feature type="transmembrane region" description="Helical" evidence="4">
    <location>
        <begin position="129"/>
        <end position="152"/>
    </location>
</feature>
<keyword evidence="2" id="KW-0201">Cytochrome c-type biogenesis</keyword>
<evidence type="ECO:0000256" key="1">
    <source>
        <dbReference type="ARBA" id="ARBA00009186"/>
    </source>
</evidence>
<evidence type="ECO:0000256" key="4">
    <source>
        <dbReference type="SAM" id="Phobius"/>
    </source>
</evidence>
<accession>A0ABT9AIC2</accession>
<dbReference type="PANTHER" id="PTHR43653">
    <property type="entry name" value="CYTOCHROME C ASSEMBLY PROTEIN-RELATED"/>
    <property type="match status" value="1"/>
</dbReference>
<protein>
    <submittedName>
        <fullName evidence="6">Cytochrome c biogenesis protein CcsA</fullName>
    </submittedName>
</protein>
<feature type="transmembrane region" description="Helical" evidence="4">
    <location>
        <begin position="202"/>
        <end position="221"/>
    </location>
</feature>
<feature type="transmembrane region" description="Helical" evidence="4">
    <location>
        <begin position="336"/>
        <end position="356"/>
    </location>
</feature>
<evidence type="ECO:0000256" key="3">
    <source>
        <dbReference type="SAM" id="MobiDB-lite"/>
    </source>
</evidence>
<feature type="transmembrane region" description="Helical" evidence="4">
    <location>
        <begin position="6"/>
        <end position="28"/>
    </location>
</feature>
<evidence type="ECO:0000256" key="2">
    <source>
        <dbReference type="ARBA" id="ARBA00022748"/>
    </source>
</evidence>
<comment type="caution">
    <text evidence="6">The sequence shown here is derived from an EMBL/GenBank/DDBJ whole genome shotgun (WGS) entry which is preliminary data.</text>
</comment>
<dbReference type="InterPro" id="IPR002541">
    <property type="entry name" value="Cyt_c_assembly"/>
</dbReference>
<sequence length="872" mass="96117">MNLLVGQIGHLSVILAFAAALVAAYGYFQASRGRALGDEDQSWLRLARGAFFVHGAAVLSVIVCLFNIIHAHRYEYYYAWSHSSNHLPVQYMISCFWEGQEGSFLLWIFWQVVLGLCIMKFNRRWEAPVMAVFSGVQLFLVSMILGVVLGGVKVGSSPFILLREFLTDLPVWKMNPDFVPKDGTGLNALLQNYWMVIHPPTLFLGFALTLVPFAFAIAALWKRELTSWVKPALPWTLIGGGVLGVGVVMGAYWAYETLNFGGYWNWDPVENAVYIPWLVLVASLHGLVLWQKRRTGLRTSFALVVATFVLILYATFLTRSGVLGNASVHSFTDLGLSGQLLIYLGVFAVLSVALLVSRWKEIPISEKELNGYNPELWVFVGATVLCLGAFQVLYTTSIPVYNAFMGFIGIKTNVALPADQIAHYSKFQLWMGVVVALLSGIAQIMWWQRNNKETVVNALTAPTLLALLGTALTVLLVRYNGLTISPAYVVLTLAGLFGVLANFGTIFNLLRRGVRLSGGAVAHLGIALMLLGILASAGYSNIISRNVSGLVYSREFAEDINRDNVLLFRNETTPMQGYQLTYTGQFYEVPGVPGYVDKQFLYRTDDDYKALARAPIAVGGKTYYKTGDTVAILPENTYYRINYKDAKSGEQFALYPRAQINDEMGGGEGGGLLASPAIKKFWGHDIYTHVSSVLDPRKERPWSEPKESVLAVGDTIFLNDYFAVFRAIEPAHETAGLNLQKGDLALQADMIVHGEKRQYHAHPVFVVRNRMVGRVADEVEDLGVRLTLNAIDPTAGKFTFGVSTTQKDYVILKAMEKPFINLLWSGTLLMALGFGLSVRQRGGRGAVAPETEATAETEASAGSRAARPQPVS</sequence>
<keyword evidence="4" id="KW-1133">Transmembrane helix</keyword>
<dbReference type="PRINTS" id="PR01410">
    <property type="entry name" value="CCBIOGENESIS"/>
</dbReference>
<feature type="transmembrane region" description="Helical" evidence="4">
    <location>
        <begin position="427"/>
        <end position="447"/>
    </location>
</feature>
<reference evidence="6" key="1">
    <citation type="submission" date="2023-07" db="EMBL/GenBank/DDBJ databases">
        <authorList>
            <person name="Kim M.K."/>
        </authorList>
    </citation>
    <scope>NUCLEOTIDE SEQUENCE</scope>
    <source>
        <strain evidence="6">M29</strain>
    </source>
</reference>
<dbReference type="Proteomes" id="UP001167796">
    <property type="component" value="Unassembled WGS sequence"/>
</dbReference>
<keyword evidence="4" id="KW-0812">Transmembrane</keyword>
<feature type="domain" description="Cytochrome c assembly protein" evidence="5">
    <location>
        <begin position="101"/>
        <end position="320"/>
    </location>
</feature>
<gene>
    <name evidence="6" type="primary">ccsA</name>
    <name evidence="6" type="ORF">Q5H92_24815</name>
</gene>
<dbReference type="RefSeq" id="WP_305014276.1">
    <property type="nucleotide sequence ID" value="NZ_JAUQSX010000019.1"/>
</dbReference>
<evidence type="ECO:0000313" key="7">
    <source>
        <dbReference type="Proteomes" id="UP001167796"/>
    </source>
</evidence>
<comment type="similarity">
    <text evidence="1">Belongs to the CcmF/CycK/Ccl1/NrfE/CcsA family.</text>
</comment>
<keyword evidence="7" id="KW-1185">Reference proteome</keyword>
<evidence type="ECO:0000259" key="5">
    <source>
        <dbReference type="Pfam" id="PF01578"/>
    </source>
</evidence>